<dbReference type="Gene3D" id="1.10.510.10">
    <property type="entry name" value="Transferase(Phosphotransferase) domain 1"/>
    <property type="match status" value="1"/>
</dbReference>
<dbReference type="Pfam" id="PF00069">
    <property type="entry name" value="Pkinase"/>
    <property type="match status" value="1"/>
</dbReference>
<feature type="compositionally biased region" description="Acidic residues" evidence="5">
    <location>
        <begin position="940"/>
        <end position="953"/>
    </location>
</feature>
<feature type="domain" description="Protein kinase" evidence="6">
    <location>
        <begin position="649"/>
        <end position="922"/>
    </location>
</feature>
<keyword evidence="4" id="KW-0175">Coiled coil</keyword>
<feature type="region of interest" description="Disordered" evidence="5">
    <location>
        <begin position="925"/>
        <end position="954"/>
    </location>
</feature>
<dbReference type="STRING" id="1890364.A0A2P6NE13"/>
<dbReference type="Gene3D" id="1.25.10.10">
    <property type="entry name" value="Leucine-rich Repeat Variant"/>
    <property type="match status" value="2"/>
</dbReference>
<dbReference type="InterPro" id="IPR000225">
    <property type="entry name" value="Armadillo"/>
</dbReference>
<feature type="compositionally biased region" description="Basic and acidic residues" evidence="5">
    <location>
        <begin position="473"/>
        <end position="493"/>
    </location>
</feature>
<comment type="caution">
    <text evidence="7">The sequence shown here is derived from an EMBL/GenBank/DDBJ whole genome shotgun (WGS) entry which is preliminary data.</text>
</comment>
<dbReference type="PROSITE" id="PS51450">
    <property type="entry name" value="LRR"/>
    <property type="match status" value="1"/>
</dbReference>
<dbReference type="GO" id="GO:0005524">
    <property type="term" value="F:ATP binding"/>
    <property type="evidence" value="ECO:0007669"/>
    <property type="project" value="InterPro"/>
</dbReference>
<dbReference type="InterPro" id="IPR011009">
    <property type="entry name" value="Kinase-like_dom_sf"/>
</dbReference>
<dbReference type="InterPro" id="IPR046959">
    <property type="entry name" value="PRK1-6/SRF4-like"/>
</dbReference>
<evidence type="ECO:0000256" key="5">
    <source>
        <dbReference type="SAM" id="MobiDB-lite"/>
    </source>
</evidence>
<dbReference type="InParanoid" id="A0A2P6NE13"/>
<organism evidence="7 8">
    <name type="scientific">Planoprotostelium fungivorum</name>
    <dbReference type="NCBI Taxonomy" id="1890364"/>
    <lineage>
        <taxon>Eukaryota</taxon>
        <taxon>Amoebozoa</taxon>
        <taxon>Evosea</taxon>
        <taxon>Variosea</taxon>
        <taxon>Cavosteliida</taxon>
        <taxon>Cavosteliaceae</taxon>
        <taxon>Planoprotostelium</taxon>
    </lineage>
</organism>
<proteinExistence type="predicted"/>
<evidence type="ECO:0000256" key="2">
    <source>
        <dbReference type="ARBA" id="ARBA00022737"/>
    </source>
</evidence>
<keyword evidence="2" id="KW-0677">Repeat</keyword>
<feature type="coiled-coil region" evidence="4">
    <location>
        <begin position="528"/>
        <end position="587"/>
    </location>
</feature>
<evidence type="ECO:0000256" key="4">
    <source>
        <dbReference type="SAM" id="Coils"/>
    </source>
</evidence>
<dbReference type="SUPFAM" id="SSF48371">
    <property type="entry name" value="ARM repeat"/>
    <property type="match status" value="1"/>
</dbReference>
<dbReference type="Gene3D" id="3.80.10.10">
    <property type="entry name" value="Ribonuclease Inhibitor"/>
    <property type="match status" value="1"/>
</dbReference>
<keyword evidence="8" id="KW-1185">Reference proteome</keyword>
<dbReference type="PANTHER" id="PTHR48007">
    <property type="entry name" value="LEUCINE-RICH REPEAT RECEPTOR-LIKE PROTEIN KINASE PXC1"/>
    <property type="match status" value="1"/>
</dbReference>
<evidence type="ECO:0000313" key="8">
    <source>
        <dbReference type="Proteomes" id="UP000241769"/>
    </source>
</evidence>
<feature type="region of interest" description="Disordered" evidence="5">
    <location>
        <begin position="294"/>
        <end position="314"/>
    </location>
</feature>
<feature type="compositionally biased region" description="Basic and acidic residues" evidence="5">
    <location>
        <begin position="930"/>
        <end position="939"/>
    </location>
</feature>
<accession>A0A2P6NE13</accession>
<dbReference type="SUPFAM" id="SSF52058">
    <property type="entry name" value="L domain-like"/>
    <property type="match status" value="1"/>
</dbReference>
<dbReference type="InterPro" id="IPR011989">
    <property type="entry name" value="ARM-like"/>
</dbReference>
<dbReference type="InterPro" id="IPR000719">
    <property type="entry name" value="Prot_kinase_dom"/>
</dbReference>
<evidence type="ECO:0000256" key="1">
    <source>
        <dbReference type="ARBA" id="ARBA00022614"/>
    </source>
</evidence>
<dbReference type="EMBL" id="MDYQ01000108">
    <property type="protein sequence ID" value="PRP82198.1"/>
    <property type="molecule type" value="Genomic_DNA"/>
</dbReference>
<name>A0A2P6NE13_9EUKA</name>
<dbReference type="SMART" id="SM00185">
    <property type="entry name" value="ARM"/>
    <property type="match status" value="4"/>
</dbReference>
<dbReference type="SUPFAM" id="SSF56112">
    <property type="entry name" value="Protein kinase-like (PK-like)"/>
    <property type="match status" value="1"/>
</dbReference>
<dbReference type="PROSITE" id="PS50176">
    <property type="entry name" value="ARM_REPEAT"/>
    <property type="match status" value="1"/>
</dbReference>
<dbReference type="Proteomes" id="UP000241769">
    <property type="component" value="Unassembled WGS sequence"/>
</dbReference>
<gene>
    <name evidence="7" type="ORF">PROFUN_10407</name>
</gene>
<dbReference type="FunCoup" id="A0A2P6NE13">
    <property type="interactions" value="52"/>
</dbReference>
<keyword evidence="1" id="KW-0433">Leucine-rich repeat</keyword>
<dbReference type="OrthoDB" id="19243at2759"/>
<dbReference type="InterPro" id="IPR016024">
    <property type="entry name" value="ARM-type_fold"/>
</dbReference>
<feature type="region of interest" description="Disordered" evidence="5">
    <location>
        <begin position="28"/>
        <end position="50"/>
    </location>
</feature>
<dbReference type="GO" id="GO:0004672">
    <property type="term" value="F:protein kinase activity"/>
    <property type="evidence" value="ECO:0007669"/>
    <property type="project" value="InterPro"/>
</dbReference>
<evidence type="ECO:0000259" key="6">
    <source>
        <dbReference type="PROSITE" id="PS50011"/>
    </source>
</evidence>
<feature type="region of interest" description="Disordered" evidence="5">
    <location>
        <begin position="471"/>
        <end position="493"/>
    </location>
</feature>
<dbReference type="PANTHER" id="PTHR48007:SF4">
    <property type="entry name" value="LEUCINE-RICH REPEAT RECEPTOR-LIKE PROTEIN KINASE PXC1"/>
    <property type="match status" value="1"/>
</dbReference>
<evidence type="ECO:0000256" key="3">
    <source>
        <dbReference type="PROSITE-ProRule" id="PRU00259"/>
    </source>
</evidence>
<feature type="compositionally biased region" description="Polar residues" evidence="5">
    <location>
        <begin position="36"/>
        <end position="50"/>
    </location>
</feature>
<dbReference type="Pfam" id="PF13855">
    <property type="entry name" value="LRR_8"/>
    <property type="match status" value="1"/>
</dbReference>
<dbReference type="InterPro" id="IPR001611">
    <property type="entry name" value="Leu-rich_rpt"/>
</dbReference>
<protein>
    <recommendedName>
        <fullName evidence="6">Protein kinase domain-containing protein</fullName>
    </recommendedName>
</protein>
<evidence type="ECO:0000313" key="7">
    <source>
        <dbReference type="EMBL" id="PRP82198.1"/>
    </source>
</evidence>
<feature type="coiled-coil region" evidence="4">
    <location>
        <begin position="318"/>
        <end position="351"/>
    </location>
</feature>
<sequence>MNLNSIINVASNANVNVIPPGKELLLKAGKVPGGPKNQTKEGSSVKSATNLDLSSPVSSVASFPESADGSVRKRLTPVELKVLLGKASYPITLNLSAPNLQLEEDDFLASCQNILKELNLNGNMLVEMRSTQHLSRLKRMWLDNNLLCNVNFKGLTSLESLSISQNRMQKLNDMSDLKKLVYLDLSDNRLLVNGGNLFELTKLKSLRVLDLGNNAIDLAINEMYHYVISHLKKLPKLEILSFAGNPVEYNVKDLKHFVISELPKLKFFDWEMITREDRVTATKLDADGAWDEQLRPLPSKETPTLTDYNQPSPTFTRVDRATSKAEALEAMLKEEEEEEEEEEQVETKDNRTLLDDIIHQLSHPTHSDRGFVLSPSIRKSVNIEASFNSFINAQLTLSPHGFEDIPTRFFEEPPKEQPSDASTLLHLQIVLQPIEGQPVFRSNLSSEEYLKVLDLHLASVNVKDITSPPVKVHQREDVTPREGLTEEPETPKVDRRVTTKTMSEYIDLLEEATKANSPADAPDFNVSITELESTIDQLDTQAEEQTLEELMADTLHTLENGPEVEEEQKLDEQIVQLTGEIQEILDEHHAKYPPPVVQKKETDKEVDPLHSSVGLMIQEQIDQLDEMMESFKNQGKDEGFVWEKSHNVFVIKDKLGYGTSMNSRSWRATYDNSTVVVKKIDWIEGVTEDIREAVIRAVEKNSVLHHNNVVDLIAGYRGNREVLWLASPYISGPTLHGLIFNKTLVLGFEQLHNIALGISNGIRHLHTHGIVHRSIKPRNVLITEDYTPKLVDYGLAAYKDDVILSSNFRKDDVEYLAPEVLRYILNRRKNVEGQNYDDKIDIYSFGIVLWQLFQRDSPFPNTAPHQVVTGVLRDEMAPYFGGESIPYVLFRVITACCSFSASDRPNIEQINKILSQSSDALLRYASSPPKTEDTHREDKEVEEEEEEELDQEQIEQMRREKLALVAERVRELMGSNVMKEQLSAMKVIDSLAGSPTDSDVITSHRMVSLIIPLLSTEDLRQTSALNLLYTLANIEEAQKQMKEERIFDGVMNVLEWSHDNGREDHQILATKLLSRLLKNQKDVDDFKQTTPQCLAPLVIQLRSEDNLLQIQTVWALATLLEDEWCQNTFLDGGGLSPLLKLLLSQHSGLQIRVLYILAKLVFNERAQDRILKAEVMLTRFLGLLESPSRVRQQMAMKNILEFAENERMKEEMISMGIIQSISQLLTRSANNSTDAEALLDVLKITKVMLRDMSGEVAEQCRAVDMMSLVIKQFGGKYPTESLEILSFFAENPQERHTFIATGFLDQLINGLIRENALHLGKSFVCAALQFIELFAFDEQTCFELRKTEQKMLCFLNLSLSSDRDVVQKSLRILSELLRYGDCLERGEKLKSTDDTKNTVKAYGGIVPLIKLLPIDLLSIRESAVFALSYLSDRAEERNIILQNGGLPECVKVLVSLRSEEAGTEETCNNILLRLTWMFANFAQTPSAQPELMNTVLPLALPYLLKNDQVLQSFILKMLLILLQNEDHFQRITECGILQLLDQVIGTSPNPTIARAATKIIGLLR</sequence>
<dbReference type="InterPro" id="IPR032675">
    <property type="entry name" value="LRR_dom_sf"/>
</dbReference>
<reference evidence="7 8" key="1">
    <citation type="journal article" date="2018" name="Genome Biol. Evol.">
        <title>Multiple Roots of Fruiting Body Formation in Amoebozoa.</title>
        <authorList>
            <person name="Hillmann F."/>
            <person name="Forbes G."/>
            <person name="Novohradska S."/>
            <person name="Ferling I."/>
            <person name="Riege K."/>
            <person name="Groth M."/>
            <person name="Westermann M."/>
            <person name="Marz M."/>
            <person name="Spaller T."/>
            <person name="Winckler T."/>
            <person name="Schaap P."/>
            <person name="Glockner G."/>
        </authorList>
    </citation>
    <scope>NUCLEOTIDE SEQUENCE [LARGE SCALE GENOMIC DNA]</scope>
    <source>
        <strain evidence="7 8">Jena</strain>
    </source>
</reference>
<feature type="compositionally biased region" description="Polar residues" evidence="5">
    <location>
        <begin position="301"/>
        <end position="314"/>
    </location>
</feature>
<feature type="repeat" description="ARM" evidence="3">
    <location>
        <begin position="1403"/>
        <end position="1445"/>
    </location>
</feature>
<dbReference type="PROSITE" id="PS50011">
    <property type="entry name" value="PROTEIN_KINASE_DOM"/>
    <property type="match status" value="1"/>
</dbReference>